<evidence type="ECO:0000256" key="7">
    <source>
        <dbReference type="ARBA" id="ARBA00022898"/>
    </source>
</evidence>
<comment type="subunit">
    <text evidence="4 9">Homodimer.</text>
</comment>
<dbReference type="HAMAP" id="MF_01693">
    <property type="entry name" value="BioF_aminotrans_2"/>
    <property type="match status" value="1"/>
</dbReference>
<comment type="catalytic activity">
    <reaction evidence="8 9">
        <text>6-carboxyhexanoyl-[ACP] + L-alanine + H(+) = (8S)-8-amino-7-oxononanoate + holo-[ACP] + CO2</text>
        <dbReference type="Rhea" id="RHEA:42288"/>
        <dbReference type="Rhea" id="RHEA-COMP:9685"/>
        <dbReference type="Rhea" id="RHEA-COMP:9955"/>
        <dbReference type="ChEBI" id="CHEBI:15378"/>
        <dbReference type="ChEBI" id="CHEBI:16526"/>
        <dbReference type="ChEBI" id="CHEBI:57972"/>
        <dbReference type="ChEBI" id="CHEBI:64479"/>
        <dbReference type="ChEBI" id="CHEBI:78846"/>
        <dbReference type="ChEBI" id="CHEBI:149468"/>
        <dbReference type="EC" id="2.3.1.47"/>
    </reaction>
</comment>
<keyword evidence="12" id="KW-1185">Reference proteome</keyword>
<keyword evidence="11" id="KW-0012">Acyltransferase</keyword>
<dbReference type="InterPro" id="IPR015424">
    <property type="entry name" value="PyrdxlP-dep_Trfase"/>
</dbReference>
<evidence type="ECO:0000256" key="8">
    <source>
        <dbReference type="ARBA" id="ARBA00047715"/>
    </source>
</evidence>
<dbReference type="InterPro" id="IPR015422">
    <property type="entry name" value="PyrdxlP-dep_Trfase_small"/>
</dbReference>
<dbReference type="InterPro" id="IPR004723">
    <property type="entry name" value="AONS_Archaea/Proteobacteria"/>
</dbReference>
<comment type="cofactor">
    <cofactor evidence="1 9">
        <name>pyridoxal 5'-phosphate</name>
        <dbReference type="ChEBI" id="CHEBI:597326"/>
    </cofactor>
</comment>
<feature type="binding site" evidence="9">
    <location>
        <position position="204"/>
    </location>
    <ligand>
        <name>pyridoxal 5'-phosphate</name>
        <dbReference type="ChEBI" id="CHEBI:597326"/>
    </ligand>
</feature>
<feature type="domain" description="Aminotransferase class I/classII large" evidence="10">
    <location>
        <begin position="39"/>
        <end position="375"/>
    </location>
</feature>
<protein>
    <recommendedName>
        <fullName evidence="9">8-amino-7-oxononanoate synthase</fullName>
        <shortName evidence="9">AONS</shortName>
        <ecNumber evidence="9">2.3.1.47</ecNumber>
    </recommendedName>
    <alternativeName>
        <fullName evidence="9">7-keto-8-amino-pelargonic acid synthase</fullName>
        <shortName evidence="9">7-KAP synthase</shortName>
        <shortName evidence="9">KAPA synthase</shortName>
    </alternativeName>
    <alternativeName>
        <fullName evidence="9">8-amino-7-ketopelargonate synthase</fullName>
    </alternativeName>
</protein>
<sequence>MHAVAWQEHLRERLARRHETGLWRERLSVTPTPDTRSRNFASNDYLGLAGDVRLSEAQAQGARQFGAGAGASHLITGHLDPHHLLEERLAELTGRPRALLFSTGYMANLGTLQALCDRQTQVYQDRLNHASLLDGAKLAGASSRRFHHRDLIDLERLLERAPPDRRRLVVSDGVFSMDGDIADIDGLATICQRYDAWLMIDDAHGLGVLGEHGDGCAGQRFSTSQVPILIGTLGKALGSAGAFVAGDEALIEALIQFARPYIYTTAQPPGVASATLKALEILTTEPERRARLQDNIHRFRRGATALGLPLVESITPIQPVLLESNARVMAWHAALARHGFLVGAIREPTVPKGQARLRVTLGAHHRHDDIDALLDCLGELARREPYPPQEATTP</sequence>
<reference evidence="12" key="1">
    <citation type="journal article" date="2019" name="Int. J. Syst. Evol. Microbiol.">
        <title>The Global Catalogue of Microorganisms (GCM) 10K type strain sequencing project: providing services to taxonomists for standard genome sequencing and annotation.</title>
        <authorList>
            <consortium name="The Broad Institute Genomics Platform"/>
            <consortium name="The Broad Institute Genome Sequencing Center for Infectious Disease"/>
            <person name="Wu L."/>
            <person name="Ma J."/>
        </authorList>
    </citation>
    <scope>NUCLEOTIDE SEQUENCE [LARGE SCALE GENOMIC DNA]</scope>
    <source>
        <strain evidence="12">CECT 7698</strain>
    </source>
</reference>
<dbReference type="InterPro" id="IPR022834">
    <property type="entry name" value="AONS_Proteobacteria"/>
</dbReference>
<evidence type="ECO:0000256" key="2">
    <source>
        <dbReference type="ARBA" id="ARBA00004746"/>
    </source>
</evidence>
<evidence type="ECO:0000256" key="3">
    <source>
        <dbReference type="ARBA" id="ARBA00010008"/>
    </source>
</evidence>
<dbReference type="InterPro" id="IPR015421">
    <property type="entry name" value="PyrdxlP-dep_Trfase_major"/>
</dbReference>
<dbReference type="Proteomes" id="UP001595579">
    <property type="component" value="Unassembled WGS sequence"/>
</dbReference>
<evidence type="ECO:0000313" key="11">
    <source>
        <dbReference type="EMBL" id="MFC3286341.1"/>
    </source>
</evidence>
<evidence type="ECO:0000256" key="4">
    <source>
        <dbReference type="ARBA" id="ARBA00011738"/>
    </source>
</evidence>
<evidence type="ECO:0000256" key="9">
    <source>
        <dbReference type="HAMAP-Rule" id="MF_01693"/>
    </source>
</evidence>
<dbReference type="NCBIfam" id="TIGR00858">
    <property type="entry name" value="bioF"/>
    <property type="match status" value="1"/>
</dbReference>
<feature type="modified residue" description="N6-(pyridoxal phosphate)lysine" evidence="9">
    <location>
        <position position="235"/>
    </location>
</feature>
<evidence type="ECO:0000313" key="12">
    <source>
        <dbReference type="Proteomes" id="UP001595579"/>
    </source>
</evidence>
<gene>
    <name evidence="9 11" type="primary">bioF</name>
    <name evidence="11" type="ORF">ACFOEV_22290</name>
</gene>
<dbReference type="EMBL" id="JBHRUG010000050">
    <property type="protein sequence ID" value="MFC3286341.1"/>
    <property type="molecule type" value="Genomic_DNA"/>
</dbReference>
<comment type="similarity">
    <text evidence="3 9">Belongs to the class-II pyridoxal-phosphate-dependent aminotransferase family. BioF subfamily.</text>
</comment>
<comment type="caution">
    <text evidence="11">The sequence shown here is derived from an EMBL/GenBank/DDBJ whole genome shotgun (WGS) entry which is preliminary data.</text>
</comment>
<dbReference type="InterPro" id="IPR050087">
    <property type="entry name" value="AON_synthase_class-II"/>
</dbReference>
<dbReference type="PROSITE" id="PS00599">
    <property type="entry name" value="AA_TRANSFER_CLASS_2"/>
    <property type="match status" value="1"/>
</dbReference>
<dbReference type="InterPro" id="IPR001917">
    <property type="entry name" value="Aminotrans_II_pyridoxalP_BS"/>
</dbReference>
<evidence type="ECO:0000259" key="10">
    <source>
        <dbReference type="Pfam" id="PF00155"/>
    </source>
</evidence>
<feature type="binding site" evidence="9">
    <location>
        <position position="232"/>
    </location>
    <ligand>
        <name>pyridoxal 5'-phosphate</name>
        <dbReference type="ChEBI" id="CHEBI:597326"/>
    </ligand>
</feature>
<dbReference type="Gene3D" id="3.90.1150.10">
    <property type="entry name" value="Aspartate Aminotransferase, domain 1"/>
    <property type="match status" value="1"/>
</dbReference>
<evidence type="ECO:0000256" key="6">
    <source>
        <dbReference type="ARBA" id="ARBA00022756"/>
    </source>
</evidence>
<evidence type="ECO:0000256" key="5">
    <source>
        <dbReference type="ARBA" id="ARBA00022679"/>
    </source>
</evidence>
<dbReference type="SUPFAM" id="SSF53383">
    <property type="entry name" value="PLP-dependent transferases"/>
    <property type="match status" value="1"/>
</dbReference>
<dbReference type="PANTHER" id="PTHR13693">
    <property type="entry name" value="CLASS II AMINOTRANSFERASE/8-AMINO-7-OXONONANOATE SYNTHASE"/>
    <property type="match status" value="1"/>
</dbReference>
<name>A0ABV7LW12_9GAMM</name>
<feature type="binding site" evidence="9">
    <location>
        <position position="24"/>
    </location>
    <ligand>
        <name>substrate</name>
    </ligand>
</feature>
<dbReference type="InterPro" id="IPR004839">
    <property type="entry name" value="Aminotransferase_I/II_large"/>
</dbReference>
<dbReference type="Pfam" id="PF00155">
    <property type="entry name" value="Aminotran_1_2"/>
    <property type="match status" value="1"/>
</dbReference>
<dbReference type="RefSeq" id="WP_386777305.1">
    <property type="nucleotide sequence ID" value="NZ_JBHRUG010000050.1"/>
</dbReference>
<proteinExistence type="inferred from homology"/>
<feature type="binding site" evidence="9">
    <location>
        <begin position="104"/>
        <end position="105"/>
    </location>
    <ligand>
        <name>pyridoxal 5'-phosphate</name>
        <dbReference type="ChEBI" id="CHEBI:597326"/>
    </ligand>
</feature>
<feature type="binding site" evidence="9">
    <location>
        <position position="129"/>
    </location>
    <ligand>
        <name>substrate</name>
    </ligand>
</feature>
<dbReference type="CDD" id="cd06454">
    <property type="entry name" value="KBL_like"/>
    <property type="match status" value="1"/>
</dbReference>
<evidence type="ECO:0000256" key="1">
    <source>
        <dbReference type="ARBA" id="ARBA00001933"/>
    </source>
</evidence>
<feature type="binding site" evidence="9">
    <location>
        <position position="349"/>
    </location>
    <ligand>
        <name>substrate</name>
    </ligand>
</feature>
<accession>A0ABV7LW12</accession>
<keyword evidence="5 9" id="KW-0808">Transferase</keyword>
<dbReference type="GO" id="GO:0008710">
    <property type="term" value="F:8-amino-7-oxononanoate synthase activity"/>
    <property type="evidence" value="ECO:0007669"/>
    <property type="project" value="UniProtKB-EC"/>
</dbReference>
<comment type="function">
    <text evidence="9">Catalyzes the decarboxylative condensation of pimeloyl-[acyl-carrier protein] and L-alanine to produce 8-amino-7-oxononanoate (AON), [acyl-carrier protein], and carbon dioxide.</text>
</comment>
<organism evidence="11 12">
    <name type="scientific">Litchfieldella rifensis</name>
    <dbReference type="NCBI Taxonomy" id="762643"/>
    <lineage>
        <taxon>Bacteria</taxon>
        <taxon>Pseudomonadati</taxon>
        <taxon>Pseudomonadota</taxon>
        <taxon>Gammaproteobacteria</taxon>
        <taxon>Oceanospirillales</taxon>
        <taxon>Halomonadaceae</taxon>
        <taxon>Litchfieldella</taxon>
    </lineage>
</organism>
<dbReference type="PANTHER" id="PTHR13693:SF100">
    <property type="entry name" value="8-AMINO-7-OXONONANOATE SYNTHASE"/>
    <property type="match status" value="1"/>
</dbReference>
<feature type="binding site" evidence="9">
    <location>
        <position position="176"/>
    </location>
    <ligand>
        <name>pyridoxal 5'-phosphate</name>
        <dbReference type="ChEBI" id="CHEBI:597326"/>
    </ligand>
</feature>
<dbReference type="EC" id="2.3.1.47" evidence="9"/>
<comment type="pathway">
    <text evidence="2 9">Cofactor biosynthesis; biotin biosynthesis.</text>
</comment>
<keyword evidence="6 9" id="KW-0093">Biotin biosynthesis</keyword>
<dbReference type="Gene3D" id="3.40.640.10">
    <property type="entry name" value="Type I PLP-dependent aspartate aminotransferase-like (Major domain)"/>
    <property type="match status" value="1"/>
</dbReference>
<keyword evidence="7 9" id="KW-0663">Pyridoxal phosphate</keyword>